<dbReference type="Pfam" id="PF08282">
    <property type="entry name" value="Hydrolase_3"/>
    <property type="match status" value="1"/>
</dbReference>
<dbReference type="NCBIfam" id="TIGR01484">
    <property type="entry name" value="HAD-SF-IIB"/>
    <property type="match status" value="1"/>
</dbReference>
<accession>A0AB39HTL2</accession>
<dbReference type="RefSeq" id="WP_368654229.1">
    <property type="nucleotide sequence ID" value="NZ_CP162599.1"/>
</dbReference>
<dbReference type="InterPro" id="IPR006379">
    <property type="entry name" value="HAD-SF_hydro_IIB"/>
</dbReference>
<name>A0AB39HTL2_9BACI</name>
<dbReference type="PANTHER" id="PTHR10000">
    <property type="entry name" value="PHOSPHOSERINE PHOSPHATASE"/>
    <property type="match status" value="1"/>
</dbReference>
<sequence>MNFVFDLDGTICFNGQPISEKLLNALERLVDQEGHKVIFASARSIRDLLPVLHERFHKYPMIGGNGSMVANHGNIISTVNFQHDTLKEIIQLIDTYHVSYLIDSDWNYSYTGSDTHPIFNSLDPQKRAKNVPLDQLQSFIKILMLTSSNMKEVEEKLKKMEIVVHTHRGEGVLDISPKGIDKWSGLQQLGIKEGEYIAFGNDINDISMFQHALHSVMIGENLQLSPFASENVILSEDVENIIVEKLEELGTMYRTNIDNRSTV</sequence>
<dbReference type="GO" id="GO:0005829">
    <property type="term" value="C:cytosol"/>
    <property type="evidence" value="ECO:0007669"/>
    <property type="project" value="TreeGrafter"/>
</dbReference>
<dbReference type="EMBL" id="CP162599">
    <property type="protein sequence ID" value="XDK33551.1"/>
    <property type="molecule type" value="Genomic_DNA"/>
</dbReference>
<keyword evidence="1" id="KW-0378">Hydrolase</keyword>
<dbReference type="Gene3D" id="3.40.50.1000">
    <property type="entry name" value="HAD superfamily/HAD-like"/>
    <property type="match status" value="1"/>
</dbReference>
<gene>
    <name evidence="1" type="ORF">AB4Y30_04110</name>
</gene>
<organism evidence="1">
    <name type="scientific">Ornithinibacillus sp. 4-3</name>
    <dbReference type="NCBI Taxonomy" id="3231488"/>
    <lineage>
        <taxon>Bacteria</taxon>
        <taxon>Bacillati</taxon>
        <taxon>Bacillota</taxon>
        <taxon>Bacilli</taxon>
        <taxon>Bacillales</taxon>
        <taxon>Bacillaceae</taxon>
        <taxon>Ornithinibacillus</taxon>
    </lineage>
</organism>
<proteinExistence type="predicted"/>
<reference evidence="1" key="1">
    <citation type="submission" date="2024-07" db="EMBL/GenBank/DDBJ databases">
        <title>Halotolerant mesophilic bacterium Ornithinibacillus sp. 4-3, sp. nov., isolated from soil.</title>
        <authorList>
            <person name="Sidarenka A.V."/>
            <person name="Guliayeva D.E."/>
            <person name="Leanovich S.I."/>
            <person name="Hileuskaya K.S."/>
            <person name="Akhremchuk A.E."/>
            <person name="Sikolenko M.A."/>
            <person name="Valentovich L.N."/>
        </authorList>
    </citation>
    <scope>NUCLEOTIDE SEQUENCE</scope>
    <source>
        <strain evidence="1">4-3</strain>
    </source>
</reference>
<dbReference type="AlphaFoldDB" id="A0AB39HTL2"/>
<dbReference type="SUPFAM" id="SSF56784">
    <property type="entry name" value="HAD-like"/>
    <property type="match status" value="1"/>
</dbReference>
<dbReference type="InterPro" id="IPR023214">
    <property type="entry name" value="HAD_sf"/>
</dbReference>
<dbReference type="GO" id="GO:0000287">
    <property type="term" value="F:magnesium ion binding"/>
    <property type="evidence" value="ECO:0007669"/>
    <property type="project" value="TreeGrafter"/>
</dbReference>
<protein>
    <submittedName>
        <fullName evidence="1">HAD-IIB family hydrolase</fullName>
    </submittedName>
</protein>
<dbReference type="Gene3D" id="3.30.1240.10">
    <property type="match status" value="1"/>
</dbReference>
<dbReference type="InterPro" id="IPR036412">
    <property type="entry name" value="HAD-like_sf"/>
</dbReference>
<evidence type="ECO:0000313" key="1">
    <source>
        <dbReference type="EMBL" id="XDK33551.1"/>
    </source>
</evidence>
<dbReference type="GO" id="GO:0016791">
    <property type="term" value="F:phosphatase activity"/>
    <property type="evidence" value="ECO:0007669"/>
    <property type="project" value="TreeGrafter"/>
</dbReference>
<dbReference type="PANTHER" id="PTHR10000:SF53">
    <property type="entry name" value="5-AMINO-6-(5-PHOSPHO-D-RIBITYLAMINO)URACIL PHOSPHATASE YBJI-RELATED"/>
    <property type="match status" value="1"/>
</dbReference>